<sequence length="90" mass="9370">MRIATRVCRAANSISARPGSRARLRAAGVRAEARVGVCVERSCELFVALLAVCSDEIAAWLVDAGQDNVAKQAADTKKTGVSGGRVTVAL</sequence>
<dbReference type="EMBL" id="FCOA02000002">
    <property type="protein sequence ID" value="SAK43766.1"/>
    <property type="molecule type" value="Genomic_DNA"/>
</dbReference>
<keyword evidence="2" id="KW-1185">Reference proteome</keyword>
<dbReference type="STRING" id="1777140.AWB79_00723"/>
<proteinExistence type="predicted"/>
<accession>A0A157ZE09</accession>
<evidence type="ECO:0000313" key="1">
    <source>
        <dbReference type="EMBL" id="SAK43766.1"/>
    </source>
</evidence>
<dbReference type="AlphaFoldDB" id="A0A157ZE09"/>
<name>A0A157ZE09_9BURK</name>
<comment type="caution">
    <text evidence="1">The sequence shown here is derived from an EMBL/GenBank/DDBJ whole genome shotgun (WGS) entry which is preliminary data.</text>
</comment>
<reference evidence="1" key="1">
    <citation type="submission" date="2016-01" db="EMBL/GenBank/DDBJ databases">
        <authorList>
            <person name="Peeters C."/>
        </authorList>
    </citation>
    <scope>NUCLEOTIDE SEQUENCE</scope>
    <source>
        <strain evidence="1">LMG 29322</strain>
    </source>
</reference>
<dbReference type="SUPFAM" id="SSF56801">
    <property type="entry name" value="Acetyl-CoA synthetase-like"/>
    <property type="match status" value="1"/>
</dbReference>
<dbReference type="OrthoDB" id="7527071at2"/>
<dbReference type="Proteomes" id="UP000054851">
    <property type="component" value="Unassembled WGS sequence"/>
</dbReference>
<organism evidence="1 2">
    <name type="scientific">Caballeronia hypogeia</name>
    <dbReference type="NCBI Taxonomy" id="1777140"/>
    <lineage>
        <taxon>Bacteria</taxon>
        <taxon>Pseudomonadati</taxon>
        <taxon>Pseudomonadota</taxon>
        <taxon>Betaproteobacteria</taxon>
        <taxon>Burkholderiales</taxon>
        <taxon>Burkholderiaceae</taxon>
        <taxon>Caballeronia</taxon>
    </lineage>
</organism>
<dbReference type="Gene3D" id="3.40.50.980">
    <property type="match status" value="1"/>
</dbReference>
<evidence type="ECO:0000313" key="2">
    <source>
        <dbReference type="Proteomes" id="UP000054851"/>
    </source>
</evidence>
<protein>
    <submittedName>
        <fullName evidence="1">Amino acid adenylation domain-containing protein</fullName>
    </submittedName>
</protein>
<gene>
    <name evidence="1" type="ORF">AWB79_00723</name>
</gene>